<organism evidence="2 3">
    <name type="scientific">Mesorhizobium loti R88b</name>
    <dbReference type="NCBI Taxonomy" id="935548"/>
    <lineage>
        <taxon>Bacteria</taxon>
        <taxon>Pseudomonadati</taxon>
        <taxon>Pseudomonadota</taxon>
        <taxon>Alphaproteobacteria</taxon>
        <taxon>Hyphomicrobiales</taxon>
        <taxon>Phyllobacteriaceae</taxon>
        <taxon>Mesorhizobium</taxon>
    </lineage>
</organism>
<dbReference type="AlphaFoldDB" id="A0A6M7WHV9"/>
<protein>
    <submittedName>
        <fullName evidence="2">Uncharacterized protein</fullName>
    </submittedName>
</protein>
<accession>A0A6M7WHV9</accession>
<sequence>MSQQIDAVTPASWLQEQSSAKFFAAFVAEAVLVNFRSLIFGSLAGCVMADQRIMAPSSTGCEIV</sequence>
<evidence type="ECO:0000313" key="3">
    <source>
        <dbReference type="Proteomes" id="UP000503017"/>
    </source>
</evidence>
<dbReference type="EMBL" id="CP033367">
    <property type="protein sequence ID" value="QKD01637.1"/>
    <property type="molecule type" value="Genomic_DNA"/>
</dbReference>
<name>A0A6M7WHV9_RHILI</name>
<reference evidence="2 3" key="1">
    <citation type="submission" date="2018-10" db="EMBL/GenBank/DDBJ databases">
        <authorList>
            <person name="Perry B.J."/>
            <person name="Sullivan J.T."/>
            <person name="Murphy R.J.T."/>
            <person name="Ramsay J.P."/>
            <person name="Ronson C.W."/>
        </authorList>
    </citation>
    <scope>NUCLEOTIDE SEQUENCE [LARGE SCALE GENOMIC DNA]</scope>
    <source>
        <strain evidence="2 3">R88b</strain>
    </source>
</reference>
<feature type="transmembrane region" description="Helical" evidence="1">
    <location>
        <begin position="22"/>
        <end position="49"/>
    </location>
</feature>
<keyword evidence="1" id="KW-0812">Transmembrane</keyword>
<gene>
    <name evidence="2" type="ORF">EB235_09010</name>
</gene>
<keyword evidence="1" id="KW-0472">Membrane</keyword>
<keyword evidence="1" id="KW-1133">Transmembrane helix</keyword>
<dbReference type="Proteomes" id="UP000503017">
    <property type="component" value="Chromosome"/>
</dbReference>
<evidence type="ECO:0000256" key="1">
    <source>
        <dbReference type="SAM" id="Phobius"/>
    </source>
</evidence>
<proteinExistence type="predicted"/>
<evidence type="ECO:0000313" key="2">
    <source>
        <dbReference type="EMBL" id="QKD01637.1"/>
    </source>
</evidence>